<dbReference type="InterPro" id="IPR050593">
    <property type="entry name" value="LovG"/>
</dbReference>
<proteinExistence type="inferred from homology"/>
<reference evidence="4" key="1">
    <citation type="submission" date="2023-01" db="EMBL/GenBank/DDBJ databases">
        <title>The growth and conidiation of Purpureocillium lavendulum are regulated by nitrogen source and histone H3K14 acetylation.</title>
        <authorList>
            <person name="Tang P."/>
            <person name="Han J."/>
            <person name="Zhang C."/>
            <person name="Tang P."/>
            <person name="Qi F."/>
            <person name="Zhang K."/>
            <person name="Liang L."/>
        </authorList>
    </citation>
    <scope>NUCLEOTIDE SEQUENCE</scope>
    <source>
        <strain evidence="4">YMF1.00683</strain>
    </source>
</reference>
<dbReference type="GO" id="GO:0044550">
    <property type="term" value="P:secondary metabolite biosynthetic process"/>
    <property type="evidence" value="ECO:0007669"/>
    <property type="project" value="TreeGrafter"/>
</dbReference>
<dbReference type="GO" id="GO:0005737">
    <property type="term" value="C:cytoplasm"/>
    <property type="evidence" value="ECO:0007669"/>
    <property type="project" value="TreeGrafter"/>
</dbReference>
<evidence type="ECO:0000259" key="3">
    <source>
        <dbReference type="Pfam" id="PF03959"/>
    </source>
</evidence>
<evidence type="ECO:0000256" key="1">
    <source>
        <dbReference type="ARBA" id="ARBA00005863"/>
    </source>
</evidence>
<dbReference type="EMBL" id="JAQHRD010000006">
    <property type="protein sequence ID" value="KAJ6439270.1"/>
    <property type="molecule type" value="Genomic_DNA"/>
</dbReference>
<dbReference type="GO" id="GO:0016787">
    <property type="term" value="F:hydrolase activity"/>
    <property type="evidence" value="ECO:0007669"/>
    <property type="project" value="UniProtKB-KW"/>
</dbReference>
<dbReference type="PANTHER" id="PTHR48070:SF3">
    <property type="entry name" value="ESTERASE DBAE-RELATED"/>
    <property type="match status" value="1"/>
</dbReference>
<accession>A0AB34FJ90</accession>
<dbReference type="Gene3D" id="3.40.50.1820">
    <property type="entry name" value="alpha/beta hydrolase"/>
    <property type="match status" value="1"/>
</dbReference>
<protein>
    <submittedName>
        <fullName evidence="4">Citrinin biosynthesis oxidoreductase CtnB</fullName>
    </submittedName>
</protein>
<dbReference type="SUPFAM" id="SSF53474">
    <property type="entry name" value="alpha/beta-Hydrolases"/>
    <property type="match status" value="1"/>
</dbReference>
<organism evidence="4 5">
    <name type="scientific">Purpureocillium lavendulum</name>
    <dbReference type="NCBI Taxonomy" id="1247861"/>
    <lineage>
        <taxon>Eukaryota</taxon>
        <taxon>Fungi</taxon>
        <taxon>Dikarya</taxon>
        <taxon>Ascomycota</taxon>
        <taxon>Pezizomycotina</taxon>
        <taxon>Sordariomycetes</taxon>
        <taxon>Hypocreomycetidae</taxon>
        <taxon>Hypocreales</taxon>
        <taxon>Ophiocordycipitaceae</taxon>
        <taxon>Purpureocillium</taxon>
    </lineage>
</organism>
<dbReference type="Proteomes" id="UP001163105">
    <property type="component" value="Unassembled WGS sequence"/>
</dbReference>
<sequence>MTRSTVSDPTLPRVLCLHGGGTNGLVFRMQCRAIIAALREQFRLVFAEGPFASDPHEAIIAVYGDCGPFKSWQRLRSDDPEVTADESATRIADACRGVMEADEGTGPWVAVMGFSQGAKMAASLLWSQERLREEDKRTGTSRAPLLADFKFGILMAGSPPTVSLDPRIRAPVPRFAVDAARPTLKLDEWPASAEGEHALRTIPTLHVHGLLDPGLGRHRRLLETYCAEGTTRLIEWQGDHRLPIKSHDVKAVTDVIMELAQETRAI</sequence>
<keyword evidence="2" id="KW-0378">Hydrolase</keyword>
<dbReference type="InterPro" id="IPR005645">
    <property type="entry name" value="FSH-like_dom"/>
</dbReference>
<feature type="domain" description="Serine hydrolase" evidence="3">
    <location>
        <begin position="12"/>
        <end position="251"/>
    </location>
</feature>
<evidence type="ECO:0000313" key="5">
    <source>
        <dbReference type="Proteomes" id="UP001163105"/>
    </source>
</evidence>
<evidence type="ECO:0000256" key="2">
    <source>
        <dbReference type="ARBA" id="ARBA00022801"/>
    </source>
</evidence>
<dbReference type="PANTHER" id="PTHR48070">
    <property type="entry name" value="ESTERASE OVCA2"/>
    <property type="match status" value="1"/>
</dbReference>
<dbReference type="Pfam" id="PF03959">
    <property type="entry name" value="FSH1"/>
    <property type="match status" value="1"/>
</dbReference>
<name>A0AB34FJ90_9HYPO</name>
<evidence type="ECO:0000313" key="4">
    <source>
        <dbReference type="EMBL" id="KAJ6439270.1"/>
    </source>
</evidence>
<comment type="similarity">
    <text evidence="1">Belongs to the LovG family.</text>
</comment>
<dbReference type="AlphaFoldDB" id="A0AB34FJ90"/>
<keyword evidence="5" id="KW-1185">Reference proteome</keyword>
<dbReference type="InterPro" id="IPR029058">
    <property type="entry name" value="AB_hydrolase_fold"/>
</dbReference>
<comment type="caution">
    <text evidence="4">The sequence shown here is derived from an EMBL/GenBank/DDBJ whole genome shotgun (WGS) entry which is preliminary data.</text>
</comment>
<gene>
    <name evidence="4" type="ORF">O9K51_07155</name>
</gene>
<dbReference type="GO" id="GO:0005634">
    <property type="term" value="C:nucleus"/>
    <property type="evidence" value="ECO:0007669"/>
    <property type="project" value="TreeGrafter"/>
</dbReference>